<dbReference type="eggNOG" id="ENOG502TGRV">
    <property type="taxonomic scope" value="Eukaryota"/>
</dbReference>
<name>Q9U8C5_CAEEL</name>
<dbReference type="SMR" id="Q9U8C5"/>
<proteinExistence type="predicted"/>
<dbReference type="HOGENOM" id="CLU_028064_2_0_1"/>
<dbReference type="WormBase" id="T11F1.2a">
    <property type="protein sequence ID" value="CE51640"/>
    <property type="gene ID" value="WBGene00020428"/>
    <property type="gene designation" value="irld-48"/>
</dbReference>
<evidence type="ECO:0000259" key="1">
    <source>
        <dbReference type="Pfam" id="PF01030"/>
    </source>
</evidence>
<feature type="domain" description="Receptor L-domain" evidence="1">
    <location>
        <begin position="129"/>
        <end position="235"/>
    </location>
</feature>
<evidence type="ECO:0000313" key="4">
    <source>
        <dbReference type="WormBase" id="T11F1.2a"/>
    </source>
</evidence>
<dbReference type="Pfam" id="PF01030">
    <property type="entry name" value="Recep_L_domain"/>
    <property type="match status" value="2"/>
</dbReference>
<dbReference type="RefSeq" id="NP_001317763.1">
    <property type="nucleotide sequence ID" value="NM_001330945.2"/>
</dbReference>
<dbReference type="KEGG" id="cel:CELE_T11F1.2"/>
<dbReference type="GeneID" id="188410"/>
<dbReference type="AGR" id="WB:WBGene00020428"/>
<organism evidence="2 3">
    <name type="scientific">Caenorhabditis elegans</name>
    <dbReference type="NCBI Taxonomy" id="6239"/>
    <lineage>
        <taxon>Eukaryota</taxon>
        <taxon>Metazoa</taxon>
        <taxon>Ecdysozoa</taxon>
        <taxon>Nematoda</taxon>
        <taxon>Chromadorea</taxon>
        <taxon>Rhabditida</taxon>
        <taxon>Rhabditina</taxon>
        <taxon>Rhabditomorpha</taxon>
        <taxon>Rhabditoidea</taxon>
        <taxon>Rhabditidae</taxon>
        <taxon>Peloderinae</taxon>
        <taxon>Caenorhabditis</taxon>
    </lineage>
</organism>
<dbReference type="UCSC" id="T11F1.2">
    <property type="organism name" value="c. elegans"/>
</dbReference>
<dbReference type="PANTHER" id="PTHR21662:SF6">
    <property type="entry name" value="RECEPTOR L-DOMAIN DOMAIN-CONTAINING PROTEIN"/>
    <property type="match status" value="1"/>
</dbReference>
<dbReference type="PANTHER" id="PTHR21662">
    <property type="entry name" value="RECEPTOR PROTEIN-TYROSINE KINASE"/>
    <property type="match status" value="1"/>
</dbReference>
<dbReference type="SUPFAM" id="SSF52058">
    <property type="entry name" value="L domain-like"/>
    <property type="match status" value="3"/>
</dbReference>
<dbReference type="InterPro" id="IPR036941">
    <property type="entry name" value="Rcpt_L-dom_sf"/>
</dbReference>
<gene>
    <name evidence="2 4" type="primary">irld-48</name>
    <name evidence="2" type="ORF">CELE_T11F1.2</name>
    <name evidence="4" type="ORF">T11F1.2</name>
</gene>
<dbReference type="InterPro" id="IPR053079">
    <property type="entry name" value="SPS2_domain"/>
</dbReference>
<sequence length="376" mass="43136">MKSRRYSKIWQPYPAGYDLREHISQIFQFSVRTPKMTRFRLILTYGLTILNNSQLTNVTFISELELHTDEQTHECSFQIENNEKLDAGKLCSTTQLNGMFRVRVSGNSKNCGCNGYQINTDTLHTFLKCKVTYGLVLTNITESDLSALSNIKEVRGLVDIQMTNLKNLSVLRNLKEIYSKNGEFNENVCFNVQNNPEMTRLAMPALKELFDAQLGPFIMNLRDLHPEFCITYDEMKLFMEKRVYFINIDAKYCTEDNLTIGAGDEGFVVKLTKVSHLFGSLTIRNTLLEDIEFLSQLEFIAVLDNVDVIQIVSNQNLNFVYFPWMSVIITRYNRTVVIDKNPKLTSPELSIFNVQYATRIAIVGDSLGKGFLPENI</sequence>
<evidence type="ECO:0000313" key="3">
    <source>
        <dbReference type="Proteomes" id="UP000001940"/>
    </source>
</evidence>
<dbReference type="PIR" id="B88086">
    <property type="entry name" value="B88086"/>
</dbReference>
<keyword evidence="2" id="KW-0675">Receptor</keyword>
<accession>Q9U8C5</accession>
<reference evidence="2 3" key="1">
    <citation type="journal article" date="1998" name="Science">
        <title>Genome sequence of the nematode C. elegans: a platform for investigating biology.</title>
        <authorList>
            <consortium name="The C. elegans sequencing consortium"/>
            <person name="Sulson J.E."/>
            <person name="Waterston R."/>
        </authorList>
    </citation>
    <scope>NUCLEOTIDE SEQUENCE [LARGE SCALE GENOMIC DNA]</scope>
    <source>
        <strain evidence="2 3">Bristol N2</strain>
    </source>
</reference>
<dbReference type="OrthoDB" id="5871521at2759"/>
<feature type="domain" description="Receptor L-domain" evidence="1">
    <location>
        <begin position="255"/>
        <end position="348"/>
    </location>
</feature>
<protein>
    <submittedName>
        <fullName evidence="2">Receptor L-domain domain-containing protein</fullName>
    </submittedName>
</protein>
<dbReference type="EMBL" id="BX284602">
    <property type="protein sequence ID" value="CCD72782.2"/>
    <property type="molecule type" value="Genomic_DNA"/>
</dbReference>
<evidence type="ECO:0000313" key="2">
    <source>
        <dbReference type="EMBL" id="CCD72782.2"/>
    </source>
</evidence>
<dbReference type="AlphaFoldDB" id="Q9U8C5"/>
<dbReference type="PaxDb" id="6239-T11F1.2"/>
<dbReference type="Gene3D" id="3.80.20.20">
    <property type="entry name" value="Receptor L-domain"/>
    <property type="match status" value="2"/>
</dbReference>
<keyword evidence="3" id="KW-1185">Reference proteome</keyword>
<dbReference type="CTD" id="188410"/>
<dbReference type="InParanoid" id="Q9U8C5"/>
<dbReference type="InterPro" id="IPR000494">
    <property type="entry name" value="Rcpt_L-dom"/>
</dbReference>
<dbReference type="Proteomes" id="UP000001940">
    <property type="component" value="Chromosome II"/>
</dbReference>